<feature type="region of interest" description="Disordered" evidence="1">
    <location>
        <begin position="191"/>
        <end position="246"/>
    </location>
</feature>
<proteinExistence type="predicted"/>
<dbReference type="PANTHER" id="PTHR39335">
    <property type="entry name" value="BLL4220 PROTEIN"/>
    <property type="match status" value="1"/>
</dbReference>
<dbReference type="AlphaFoldDB" id="A0A919SKB0"/>
<sequence>MLSFAAAAAGSALLLAGCGNDSPAAPGSGEPAPSAAASAEAGAGAGEAFADAAAGLAMQAGTAKTSNAAAGTGDWAAPKGGVVTGDAAVEAQKWVQLTATRLEGLGKILVNGAGLTLYRFDEDTAKPSKATCNGECAAKWPPVTVKAGGKIFIAGVAKKDVGVVKRDDGALQVTVKGWPVYRFAKDVKAGDAKGQGVGDTWFGVRPDGGKAGTEATEPTTAPEQGSDQQGDEQQGNQQEQGGKQESIPAKRVVLFSGFSFNVFDDDAGSQVIEPATAPDGGCVNALDPGTASSIAFDGLVKVWTGADCTGESKELGAVDAENVGGIADLRDIDFNNKIQSVKLLG</sequence>
<dbReference type="GO" id="GO:0043448">
    <property type="term" value="P:alkane catabolic process"/>
    <property type="evidence" value="ECO:0007669"/>
    <property type="project" value="TreeGrafter"/>
</dbReference>
<accession>A0A919SKB0</accession>
<keyword evidence="3" id="KW-1185">Reference proteome</keyword>
<name>A0A919SKB0_9ACTN</name>
<feature type="compositionally biased region" description="Low complexity" evidence="1">
    <location>
        <begin position="212"/>
        <end position="246"/>
    </location>
</feature>
<dbReference type="Proteomes" id="UP000680865">
    <property type="component" value="Unassembled WGS sequence"/>
</dbReference>
<evidence type="ECO:0000256" key="1">
    <source>
        <dbReference type="SAM" id="MobiDB-lite"/>
    </source>
</evidence>
<comment type="caution">
    <text evidence="2">The sequence shown here is derived from an EMBL/GenBank/DDBJ whole genome shotgun (WGS) entry which is preliminary data.</text>
</comment>
<dbReference type="InterPro" id="IPR005297">
    <property type="entry name" value="Lipoprotein_repeat"/>
</dbReference>
<reference evidence="2" key="1">
    <citation type="submission" date="2021-03" db="EMBL/GenBank/DDBJ databases">
        <title>Whole genome shotgun sequence of Actinoplanes consettensis NBRC 14913.</title>
        <authorList>
            <person name="Komaki H."/>
            <person name="Tamura T."/>
        </authorList>
    </citation>
    <scope>NUCLEOTIDE SEQUENCE</scope>
    <source>
        <strain evidence="2">NBRC 14913</strain>
    </source>
</reference>
<gene>
    <name evidence="2" type="ORF">Aco04nite_39820</name>
</gene>
<organism evidence="2 3">
    <name type="scientific">Winogradskya consettensis</name>
    <dbReference type="NCBI Taxonomy" id="113560"/>
    <lineage>
        <taxon>Bacteria</taxon>
        <taxon>Bacillati</taxon>
        <taxon>Actinomycetota</taxon>
        <taxon>Actinomycetes</taxon>
        <taxon>Micromonosporales</taxon>
        <taxon>Micromonosporaceae</taxon>
        <taxon>Winogradskya</taxon>
    </lineage>
</organism>
<protein>
    <recommendedName>
        <fullName evidence="4">Lipoprotein</fullName>
    </recommendedName>
</protein>
<dbReference type="Pfam" id="PF03640">
    <property type="entry name" value="Lipoprotein_15"/>
    <property type="match status" value="2"/>
</dbReference>
<dbReference type="PANTHER" id="PTHR39335:SF1">
    <property type="entry name" value="BLL4220 PROTEIN"/>
    <property type="match status" value="1"/>
</dbReference>
<evidence type="ECO:0000313" key="2">
    <source>
        <dbReference type="EMBL" id="GIM74340.1"/>
    </source>
</evidence>
<evidence type="ECO:0000313" key="3">
    <source>
        <dbReference type="Proteomes" id="UP000680865"/>
    </source>
</evidence>
<dbReference type="EMBL" id="BOQP01000020">
    <property type="protein sequence ID" value="GIM74340.1"/>
    <property type="molecule type" value="Genomic_DNA"/>
</dbReference>
<evidence type="ECO:0008006" key="4">
    <source>
        <dbReference type="Google" id="ProtNLM"/>
    </source>
</evidence>